<reference evidence="1 2" key="1">
    <citation type="submission" date="2019-02" db="EMBL/GenBank/DDBJ databases">
        <title>Deep-cultivation of Planctomycetes and their phenomic and genomic characterization uncovers novel biology.</title>
        <authorList>
            <person name="Wiegand S."/>
            <person name="Jogler M."/>
            <person name="Boedeker C."/>
            <person name="Pinto D."/>
            <person name="Vollmers J."/>
            <person name="Rivas-Marin E."/>
            <person name="Kohn T."/>
            <person name="Peeters S.H."/>
            <person name="Heuer A."/>
            <person name="Rast P."/>
            <person name="Oberbeckmann S."/>
            <person name="Bunk B."/>
            <person name="Jeske O."/>
            <person name="Meyerdierks A."/>
            <person name="Storesund J.E."/>
            <person name="Kallscheuer N."/>
            <person name="Luecker S."/>
            <person name="Lage O.M."/>
            <person name="Pohl T."/>
            <person name="Merkel B.J."/>
            <person name="Hornburger P."/>
            <person name="Mueller R.-W."/>
            <person name="Bruemmer F."/>
            <person name="Labrenz M."/>
            <person name="Spormann A.M."/>
            <person name="Op den Camp H."/>
            <person name="Overmann J."/>
            <person name="Amann R."/>
            <person name="Jetten M.S.M."/>
            <person name="Mascher T."/>
            <person name="Medema M.H."/>
            <person name="Devos D.P."/>
            <person name="Kaster A.-K."/>
            <person name="Ovreas L."/>
            <person name="Rohde M."/>
            <person name="Galperin M.Y."/>
            <person name="Jogler C."/>
        </authorList>
    </citation>
    <scope>NUCLEOTIDE SEQUENCE [LARGE SCALE GENOMIC DNA]</scope>
    <source>
        <strain evidence="1 2">V22</strain>
    </source>
</reference>
<dbReference type="EMBL" id="CP036316">
    <property type="protein sequence ID" value="QDT65361.1"/>
    <property type="molecule type" value="Genomic_DNA"/>
</dbReference>
<name>A0A517TAF4_9PLAN</name>
<protein>
    <submittedName>
        <fullName evidence="1">Uncharacterized protein</fullName>
    </submittedName>
</protein>
<proteinExistence type="predicted"/>
<dbReference type="KEGG" id="chya:V22_26140"/>
<keyword evidence="2" id="KW-1185">Reference proteome</keyword>
<gene>
    <name evidence="1" type="ORF">V22_26140</name>
</gene>
<evidence type="ECO:0000313" key="2">
    <source>
        <dbReference type="Proteomes" id="UP000319976"/>
    </source>
</evidence>
<dbReference type="AlphaFoldDB" id="A0A517TAF4"/>
<sequence length="83" mass="9406">MEVIGTGFRMSQVDQRIEAAEALKREWTGKRVTVDDSQPSLRRFAGREGVVKTVNMNGHALIEFDGTVDISWYDVDLAHLREV</sequence>
<evidence type="ECO:0000313" key="1">
    <source>
        <dbReference type="EMBL" id="QDT65361.1"/>
    </source>
</evidence>
<dbReference type="Proteomes" id="UP000319976">
    <property type="component" value="Chromosome"/>
</dbReference>
<accession>A0A517TAF4</accession>
<organism evidence="1 2">
    <name type="scientific">Calycomorphotria hydatis</name>
    <dbReference type="NCBI Taxonomy" id="2528027"/>
    <lineage>
        <taxon>Bacteria</taxon>
        <taxon>Pseudomonadati</taxon>
        <taxon>Planctomycetota</taxon>
        <taxon>Planctomycetia</taxon>
        <taxon>Planctomycetales</taxon>
        <taxon>Planctomycetaceae</taxon>
        <taxon>Calycomorphotria</taxon>
    </lineage>
</organism>